<evidence type="ECO:0000256" key="1">
    <source>
        <dbReference type="SAM" id="SignalP"/>
    </source>
</evidence>
<feature type="signal peptide" evidence="1">
    <location>
        <begin position="1"/>
        <end position="22"/>
    </location>
</feature>
<evidence type="ECO:0000313" key="3">
    <source>
        <dbReference type="Proteomes" id="UP000309215"/>
    </source>
</evidence>
<proteinExistence type="predicted"/>
<dbReference type="Proteomes" id="UP000309215">
    <property type="component" value="Unassembled WGS sequence"/>
</dbReference>
<reference evidence="2 3" key="1">
    <citation type="submission" date="2019-04" db="EMBL/GenBank/DDBJ databases">
        <authorList>
            <person name="Li Y."/>
            <person name="Wang J."/>
        </authorList>
    </citation>
    <scope>NUCLEOTIDE SEQUENCE [LARGE SCALE GENOMIC DNA]</scope>
    <source>
        <strain evidence="2 3">DSM 14668</strain>
    </source>
</reference>
<accession>A0A4U1JCH3</accession>
<evidence type="ECO:0000313" key="2">
    <source>
        <dbReference type="EMBL" id="TKD06533.1"/>
    </source>
</evidence>
<keyword evidence="1" id="KW-0732">Signal</keyword>
<keyword evidence="3" id="KW-1185">Reference proteome</keyword>
<name>A0A4U1JCH3_9BACT</name>
<dbReference type="EMBL" id="SSMQ01000018">
    <property type="protein sequence ID" value="TKD06533.1"/>
    <property type="molecule type" value="Genomic_DNA"/>
</dbReference>
<dbReference type="AlphaFoldDB" id="A0A4U1JCH3"/>
<gene>
    <name evidence="2" type="ORF">E8A74_18630</name>
</gene>
<dbReference type="RefSeq" id="WP_136930384.1">
    <property type="nucleotide sequence ID" value="NZ_SSMQ01000018.1"/>
</dbReference>
<feature type="chain" id="PRO_5020256281" evidence="1">
    <location>
        <begin position="23"/>
        <end position="363"/>
    </location>
</feature>
<protein>
    <submittedName>
        <fullName evidence="2">Uncharacterized protein</fullName>
    </submittedName>
</protein>
<comment type="caution">
    <text evidence="2">The sequence shown here is derived from an EMBL/GenBank/DDBJ whole genome shotgun (WGS) entry which is preliminary data.</text>
</comment>
<organism evidence="2 3">
    <name type="scientific">Polyangium fumosum</name>
    <dbReference type="NCBI Taxonomy" id="889272"/>
    <lineage>
        <taxon>Bacteria</taxon>
        <taxon>Pseudomonadati</taxon>
        <taxon>Myxococcota</taxon>
        <taxon>Polyangia</taxon>
        <taxon>Polyangiales</taxon>
        <taxon>Polyangiaceae</taxon>
        <taxon>Polyangium</taxon>
    </lineage>
</organism>
<dbReference type="OrthoDB" id="9881020at2"/>
<sequence>MINRVAIAVACAALTLSGNVAAEAPPQIAFGLDYQVHLPGRGCPNADEFALILAGEFGYLLVRADAAATLRVETRTNGRGIEAELSAPNPTGEGEWRRVVTSPDCRELLYDAATLIRIRFGPGGWPGEAPPPWLLSPPRFEVERPELRMEMPASFLDAMAGEPSEAPLTPWEGTAPMWAQRAPAEETDKLPFQIEMALGATVMPYGMPQVAIGGGGLLGIRWKNLAFGMDLRGVITPVAGVGDPELKDARASLFTVGFLPCVGVRFLDVCGAINASIIGLDAPPPIVVSASDGFSMGFGGRVVGRYPLSSRFTLFGYGDVSGQLRAITIRGPLDGDSTDIVTHWRSPYMRVALGLGVAVSFIE</sequence>